<proteinExistence type="predicted"/>
<evidence type="ECO:0000313" key="3">
    <source>
        <dbReference type="EMBL" id="EEF22148.1"/>
    </source>
</evidence>
<evidence type="ECO:0000313" key="4">
    <source>
        <dbReference type="Proteomes" id="UP000008311"/>
    </source>
</evidence>
<evidence type="ECO:0000256" key="1">
    <source>
        <dbReference type="ARBA" id="ARBA00022737"/>
    </source>
</evidence>
<dbReference type="GO" id="GO:0008380">
    <property type="term" value="P:RNA splicing"/>
    <property type="evidence" value="ECO:0007669"/>
    <property type="project" value="InterPro"/>
</dbReference>
<dbReference type="PROSITE" id="PS51375">
    <property type="entry name" value="PPR"/>
    <property type="match status" value="1"/>
</dbReference>
<dbReference type="AlphaFoldDB" id="B9TPR6"/>
<dbReference type="STRING" id="3988.B9TPR6"/>
<dbReference type="PANTHER" id="PTHR47003:SF2">
    <property type="entry name" value="OS01G0970900 PROTEIN"/>
    <property type="match status" value="1"/>
</dbReference>
<organism evidence="3 4">
    <name type="scientific">Ricinus communis</name>
    <name type="common">Castor bean</name>
    <dbReference type="NCBI Taxonomy" id="3988"/>
    <lineage>
        <taxon>Eukaryota</taxon>
        <taxon>Viridiplantae</taxon>
        <taxon>Streptophyta</taxon>
        <taxon>Embryophyta</taxon>
        <taxon>Tracheophyta</taxon>
        <taxon>Spermatophyta</taxon>
        <taxon>Magnoliopsida</taxon>
        <taxon>eudicotyledons</taxon>
        <taxon>Gunneridae</taxon>
        <taxon>Pentapetalae</taxon>
        <taxon>rosids</taxon>
        <taxon>fabids</taxon>
        <taxon>Malpighiales</taxon>
        <taxon>Euphorbiaceae</taxon>
        <taxon>Acalyphoideae</taxon>
        <taxon>Acalypheae</taxon>
        <taxon>Ricinus</taxon>
    </lineage>
</organism>
<feature type="repeat" description="PPR" evidence="2">
    <location>
        <begin position="218"/>
        <end position="252"/>
    </location>
</feature>
<name>B9TPR6_RICCO</name>
<feature type="non-terminal residue" evidence="3">
    <location>
        <position position="264"/>
    </location>
</feature>
<dbReference type="InParanoid" id="B9TPR6"/>
<dbReference type="Proteomes" id="UP000008311">
    <property type="component" value="Unassembled WGS sequence"/>
</dbReference>
<keyword evidence="1" id="KW-0677">Repeat</keyword>
<dbReference type="EMBL" id="EQ996643">
    <property type="protein sequence ID" value="EEF22148.1"/>
    <property type="molecule type" value="Genomic_DNA"/>
</dbReference>
<sequence>MTKRLSFIILSHSLKNPVFPSRFISTSSSDNLHGLVDPEDPSTSDNSRVDYFTNEEFSFLRDSLLAPNDARQKLHAGKFSNDAVSIAQAILNNHDGFGINAQKFLRQYRPKLTQSLVVEVLNQIKNPELGIHFFLWAGRQIGYCHTLPVYNALLEIIETSTETNDGVPQHLLLQIKDDEKEVLGKLLNVLIRKLCQNGLWNAALEELGRLKNLGYKASRLTYNALLQVFLRAERLDTAYLVLREMLALGYSMDEFTLGCFAYSL</sequence>
<dbReference type="Pfam" id="PF01535">
    <property type="entry name" value="PPR"/>
    <property type="match status" value="2"/>
</dbReference>
<gene>
    <name evidence="3" type="ORF">RCOM_1991320</name>
</gene>
<evidence type="ECO:0000256" key="2">
    <source>
        <dbReference type="PROSITE-ProRule" id="PRU00708"/>
    </source>
</evidence>
<dbReference type="PANTHER" id="PTHR47003">
    <property type="entry name" value="OS01G0970900 PROTEIN"/>
    <property type="match status" value="1"/>
</dbReference>
<keyword evidence="4" id="KW-1185">Reference proteome</keyword>
<protein>
    <submittedName>
        <fullName evidence="3">Pentatricopeptide repeat-containing protein, putative</fullName>
    </submittedName>
</protein>
<dbReference type="eggNOG" id="KOG4197">
    <property type="taxonomic scope" value="Eukaryota"/>
</dbReference>
<reference evidence="4" key="1">
    <citation type="journal article" date="2010" name="Nat. Biotechnol.">
        <title>Draft genome sequence of the oilseed species Ricinus communis.</title>
        <authorList>
            <person name="Chan A.P."/>
            <person name="Crabtree J."/>
            <person name="Zhao Q."/>
            <person name="Lorenzi H."/>
            <person name="Orvis J."/>
            <person name="Puiu D."/>
            <person name="Melake-Berhan A."/>
            <person name="Jones K.M."/>
            <person name="Redman J."/>
            <person name="Chen G."/>
            <person name="Cahoon E.B."/>
            <person name="Gedil M."/>
            <person name="Stanke M."/>
            <person name="Haas B.J."/>
            <person name="Wortman J.R."/>
            <person name="Fraser-Liggett C.M."/>
            <person name="Ravel J."/>
            <person name="Rabinowicz P.D."/>
        </authorList>
    </citation>
    <scope>NUCLEOTIDE SEQUENCE [LARGE SCALE GENOMIC DNA]</scope>
    <source>
        <strain evidence="4">cv. Hale</strain>
    </source>
</reference>
<dbReference type="NCBIfam" id="TIGR00756">
    <property type="entry name" value="PPR"/>
    <property type="match status" value="1"/>
</dbReference>
<dbReference type="InterPro" id="IPR002885">
    <property type="entry name" value="PPR_rpt"/>
</dbReference>
<dbReference type="InterPro" id="IPR011990">
    <property type="entry name" value="TPR-like_helical_dom_sf"/>
</dbReference>
<dbReference type="Gene3D" id="1.25.40.10">
    <property type="entry name" value="Tetratricopeptide repeat domain"/>
    <property type="match status" value="1"/>
</dbReference>
<accession>B9TPR6</accession>
<dbReference type="InterPro" id="IPR044578">
    <property type="entry name" value="BIR6-like"/>
</dbReference>